<proteinExistence type="predicted"/>
<evidence type="ECO:0000259" key="1">
    <source>
        <dbReference type="Pfam" id="PF06722"/>
    </source>
</evidence>
<dbReference type="EMBL" id="JBHUKS010000035">
    <property type="protein sequence ID" value="MFD2474110.1"/>
    <property type="molecule type" value="Genomic_DNA"/>
</dbReference>
<feature type="domain" description="Erythromycin biosynthesis protein CIII-like C-terminal" evidence="1">
    <location>
        <begin position="286"/>
        <end position="417"/>
    </location>
</feature>
<dbReference type="InterPro" id="IPR002213">
    <property type="entry name" value="UDP_glucos_trans"/>
</dbReference>
<dbReference type="SUPFAM" id="SSF53756">
    <property type="entry name" value="UDP-Glycosyltransferase/glycogen phosphorylase"/>
    <property type="match status" value="1"/>
</dbReference>
<dbReference type="CDD" id="cd03784">
    <property type="entry name" value="GT1_Gtf-like"/>
    <property type="match status" value="1"/>
</dbReference>
<evidence type="ECO:0000313" key="3">
    <source>
        <dbReference type="Proteomes" id="UP001597483"/>
    </source>
</evidence>
<accession>A0ABW5HME2</accession>
<sequence length="428" mass="44306">MSSVVLAAPGLPGELAPILELARHLTTHGHEAVVVTTGMFEKAVTATGARFVSVGGASDLTEDQLHALLAEGAALPPGPELLNFQWSRLFADPIADQHAALQQLLDEDPGRVLIANSVFLGAWPVALGAPGRRPARWIAVGANPLSVSSIDTTAFGPVPAGPGQDPHAGNIAANDGLAAATEPTRLHIETILRSLGADQDVPPFADGIVTVPDIFVSLSVPAFDFPRSDLPANVRYAGVLAPPPAAQWTPPEWWADLNDDRPVVAVTQGTVANRDLAELIEPTMLALAGHDVLVVAATGREDNALGITVPGNARVTSFVPFTELLPRCALLVTNGGFGATQQALAAGIPVVVAGDTEDKPMTAARVAFHRLGANLGTANPSPAQIRTAVDHVLADPQIAANVAATATAYQAHNALKEICDLIHLPGKV</sequence>
<dbReference type="Gene3D" id="3.40.50.2000">
    <property type="entry name" value="Glycogen Phosphorylase B"/>
    <property type="match status" value="2"/>
</dbReference>
<gene>
    <name evidence="2" type="ORF">ACFSVL_42365</name>
</gene>
<dbReference type="PANTHER" id="PTHR48050:SF13">
    <property type="entry name" value="STEROL 3-BETA-GLUCOSYLTRANSFERASE UGT80A2"/>
    <property type="match status" value="1"/>
</dbReference>
<dbReference type="InterPro" id="IPR050426">
    <property type="entry name" value="Glycosyltransferase_28"/>
</dbReference>
<evidence type="ECO:0000313" key="2">
    <source>
        <dbReference type="EMBL" id="MFD2474110.1"/>
    </source>
</evidence>
<comment type="caution">
    <text evidence="2">The sequence shown here is derived from an EMBL/GenBank/DDBJ whole genome shotgun (WGS) entry which is preliminary data.</text>
</comment>
<dbReference type="Proteomes" id="UP001597483">
    <property type="component" value="Unassembled WGS sequence"/>
</dbReference>
<reference evidence="3" key="1">
    <citation type="journal article" date="2019" name="Int. J. Syst. Evol. Microbiol.">
        <title>The Global Catalogue of Microorganisms (GCM) 10K type strain sequencing project: providing services to taxonomists for standard genome sequencing and annotation.</title>
        <authorList>
            <consortium name="The Broad Institute Genomics Platform"/>
            <consortium name="The Broad Institute Genome Sequencing Center for Infectious Disease"/>
            <person name="Wu L."/>
            <person name="Ma J."/>
        </authorList>
    </citation>
    <scope>NUCLEOTIDE SEQUENCE [LARGE SCALE GENOMIC DNA]</scope>
    <source>
        <strain evidence="3">CGMCC 4.7641</strain>
    </source>
</reference>
<name>A0ABW5HME2_9PSEU</name>
<dbReference type="RefSeq" id="WP_378313079.1">
    <property type="nucleotide sequence ID" value="NZ_JBHUKS010000035.1"/>
</dbReference>
<organism evidence="2 3">
    <name type="scientific">Amycolatopsis silviterrae</name>
    <dbReference type="NCBI Taxonomy" id="1656914"/>
    <lineage>
        <taxon>Bacteria</taxon>
        <taxon>Bacillati</taxon>
        <taxon>Actinomycetota</taxon>
        <taxon>Actinomycetes</taxon>
        <taxon>Pseudonocardiales</taxon>
        <taxon>Pseudonocardiaceae</taxon>
        <taxon>Amycolatopsis</taxon>
    </lineage>
</organism>
<protein>
    <submittedName>
        <fullName evidence="2">Nucleotide disphospho-sugar-binding domain-containing protein</fullName>
    </submittedName>
</protein>
<keyword evidence="3" id="KW-1185">Reference proteome</keyword>
<dbReference type="PANTHER" id="PTHR48050">
    <property type="entry name" value="STEROL 3-BETA-GLUCOSYLTRANSFERASE"/>
    <property type="match status" value="1"/>
</dbReference>
<dbReference type="Pfam" id="PF06722">
    <property type="entry name" value="EryCIII-like_C"/>
    <property type="match status" value="1"/>
</dbReference>
<dbReference type="InterPro" id="IPR010610">
    <property type="entry name" value="EryCIII-like_C"/>
</dbReference>